<dbReference type="Proteomes" id="UP001652504">
    <property type="component" value="Unassembled WGS sequence"/>
</dbReference>
<evidence type="ECO:0000313" key="3">
    <source>
        <dbReference type="Proteomes" id="UP001652504"/>
    </source>
</evidence>
<sequence length="98" mass="10774">MNRVSKGLVTTCFSAFLVAGIYAMVPTSQTYPFCTAHNPVEFDKSLPISHPHNVCALQTEHSVSWVSWISGSTTQSGFHYLDLLELLTRGVEDASKRG</sequence>
<comment type="caution">
    <text evidence="2">The sequence shown here is derived from an EMBL/GenBank/DDBJ whole genome shotgun (WGS) entry which is preliminary data.</text>
</comment>
<dbReference type="EMBL" id="JAOWKX010000003">
    <property type="protein sequence ID" value="MCV2884369.1"/>
    <property type="molecule type" value="Genomic_DNA"/>
</dbReference>
<keyword evidence="1" id="KW-0732">Signal</keyword>
<feature type="signal peptide" evidence="1">
    <location>
        <begin position="1"/>
        <end position="23"/>
    </location>
</feature>
<feature type="chain" id="PRO_5047333177" evidence="1">
    <location>
        <begin position="24"/>
        <end position="98"/>
    </location>
</feature>
<protein>
    <submittedName>
        <fullName evidence="2">Uncharacterized protein</fullName>
    </submittedName>
</protein>
<gene>
    <name evidence="2" type="ORF">OE749_06645</name>
</gene>
<name>A0ABT3A6Q2_9ALTE</name>
<evidence type="ECO:0000313" key="2">
    <source>
        <dbReference type="EMBL" id="MCV2884369.1"/>
    </source>
</evidence>
<organism evidence="2 3">
    <name type="scientific">Fluctibacter corallii</name>
    <dbReference type="NCBI Taxonomy" id="2984329"/>
    <lineage>
        <taxon>Bacteria</taxon>
        <taxon>Pseudomonadati</taxon>
        <taxon>Pseudomonadota</taxon>
        <taxon>Gammaproteobacteria</taxon>
        <taxon>Alteromonadales</taxon>
        <taxon>Alteromonadaceae</taxon>
        <taxon>Fluctibacter</taxon>
    </lineage>
</organism>
<proteinExistence type="predicted"/>
<evidence type="ECO:0000256" key="1">
    <source>
        <dbReference type="SAM" id="SignalP"/>
    </source>
</evidence>
<accession>A0ABT3A6Q2</accession>
<reference evidence="2 3" key="1">
    <citation type="submission" date="2022-10" db="EMBL/GenBank/DDBJ databases">
        <title>Aestuariibacter sp. AA17 isolated from Montipora capitata coral fragment.</title>
        <authorList>
            <person name="Emsley S.A."/>
            <person name="Pfannmuller K.M."/>
            <person name="Loughran R.M."/>
            <person name="Shlafstein M."/>
            <person name="Papke E."/>
            <person name="Saw J.H."/>
            <person name="Ushijima B."/>
            <person name="Videau P."/>
        </authorList>
    </citation>
    <scope>NUCLEOTIDE SEQUENCE [LARGE SCALE GENOMIC DNA]</scope>
    <source>
        <strain evidence="2 3">AA17</strain>
    </source>
</reference>
<dbReference type="RefSeq" id="WP_263711610.1">
    <property type="nucleotide sequence ID" value="NZ_JAOWKX010000003.1"/>
</dbReference>
<keyword evidence="3" id="KW-1185">Reference proteome</keyword>